<dbReference type="EC" id="2.3.1.275" evidence="10"/>
<name>A0ABW9MCF6_9FIRM</name>
<evidence type="ECO:0000313" key="12">
    <source>
        <dbReference type="Proteomes" id="UP001637994"/>
    </source>
</evidence>
<feature type="transmembrane region" description="Helical" evidence="10">
    <location>
        <begin position="6"/>
        <end position="27"/>
    </location>
</feature>
<keyword evidence="3 10" id="KW-0808">Transferase</keyword>
<keyword evidence="4 10" id="KW-0812">Transmembrane</keyword>
<gene>
    <name evidence="10 11" type="primary">plsY</name>
    <name evidence="11" type="ORF">ACCQ42_04460</name>
</gene>
<evidence type="ECO:0000256" key="10">
    <source>
        <dbReference type="HAMAP-Rule" id="MF_01043"/>
    </source>
</evidence>
<feature type="transmembrane region" description="Helical" evidence="10">
    <location>
        <begin position="111"/>
        <end position="133"/>
    </location>
</feature>
<evidence type="ECO:0000256" key="5">
    <source>
        <dbReference type="ARBA" id="ARBA00022989"/>
    </source>
</evidence>
<feature type="transmembrane region" description="Helical" evidence="10">
    <location>
        <begin position="48"/>
        <end position="74"/>
    </location>
</feature>
<evidence type="ECO:0000256" key="8">
    <source>
        <dbReference type="ARBA" id="ARBA00023209"/>
    </source>
</evidence>
<keyword evidence="12" id="KW-1185">Reference proteome</keyword>
<comment type="pathway">
    <text evidence="10">Lipid metabolism; phospholipid metabolism.</text>
</comment>
<sequence length="192" mass="21041">MKYILVILLSYLIGSIPAGYVIGKIFFKQDIRKMGSGNVGSTNALRNFGKLAGLGTFLFDFSKAIVACIIGKKLAGEEGIYLAMFFVVIGHMYSFVLNFKAGKGIATIFGALVYINPVFALTLFAVFLVVMIASRIVSLASMSAALVAIVYGIYKFGINSFTICLSILALMIIYKHKDNFKRLIKGEEKKIF</sequence>
<organism evidence="11 12">
    <name type="scientific">Anaerococcus kampingae</name>
    <dbReference type="NCBI Taxonomy" id="3115614"/>
    <lineage>
        <taxon>Bacteria</taxon>
        <taxon>Bacillati</taxon>
        <taxon>Bacillota</taxon>
        <taxon>Tissierellia</taxon>
        <taxon>Tissierellales</taxon>
        <taxon>Peptoniphilaceae</taxon>
        <taxon>Anaerococcus</taxon>
    </lineage>
</organism>
<feature type="transmembrane region" description="Helical" evidence="10">
    <location>
        <begin position="80"/>
        <end position="99"/>
    </location>
</feature>
<dbReference type="Proteomes" id="UP001637994">
    <property type="component" value="Unassembled WGS sequence"/>
</dbReference>
<keyword evidence="1 10" id="KW-1003">Cell membrane</keyword>
<dbReference type="InterPro" id="IPR003811">
    <property type="entry name" value="G3P_acylTferase_PlsY"/>
</dbReference>
<keyword evidence="6 10" id="KW-0443">Lipid metabolism</keyword>
<dbReference type="Pfam" id="PF02660">
    <property type="entry name" value="G3P_acyltransf"/>
    <property type="match status" value="1"/>
</dbReference>
<reference evidence="11 12" key="1">
    <citation type="journal article" date="2025" name="Anaerobe">
        <title>Description of Anaerococcus kampingiae sp. nov., Anaerococcus groningensis sp. nov., Anaerococcus martiniensis sp. nov., and Anaerococcus cruorum sp. nov., isolated from human clinical specimens.</title>
        <authorList>
            <person name="Boiten K.E."/>
            <person name="Meijer J."/>
            <person name="van Wezel E.M."/>
            <person name="Veloo A.C.M."/>
        </authorList>
    </citation>
    <scope>NUCLEOTIDE SEQUENCE [LARGE SCALE GENOMIC DNA]</scope>
    <source>
        <strain evidence="11 12">ENR0874</strain>
    </source>
</reference>
<keyword evidence="11" id="KW-0012">Acyltransferase</keyword>
<comment type="subcellular location">
    <subcellularLocation>
        <location evidence="10">Cell membrane</location>
        <topology evidence="10">Multi-pass membrane protein</topology>
    </subcellularLocation>
</comment>
<keyword evidence="2 10" id="KW-0444">Lipid biosynthesis</keyword>
<dbReference type="SMART" id="SM01207">
    <property type="entry name" value="G3P_acyltransf"/>
    <property type="match status" value="1"/>
</dbReference>
<protein>
    <recommendedName>
        <fullName evidence="10">Glycerol-3-phosphate acyltransferase</fullName>
    </recommendedName>
    <alternativeName>
        <fullName evidence="10">Acyl-PO4 G3P acyltransferase</fullName>
    </alternativeName>
    <alternativeName>
        <fullName evidence="10">Acyl-phosphate--glycerol-3-phosphate acyltransferase</fullName>
    </alternativeName>
    <alternativeName>
        <fullName evidence="10">G3P acyltransferase</fullName>
        <shortName evidence="10">GPAT</shortName>
        <ecNumber evidence="10">2.3.1.275</ecNumber>
    </alternativeName>
    <alternativeName>
        <fullName evidence="10">Lysophosphatidic acid synthase</fullName>
        <shortName evidence="10">LPA synthase</shortName>
    </alternativeName>
</protein>
<comment type="subunit">
    <text evidence="10">Probably interacts with PlsX.</text>
</comment>
<evidence type="ECO:0000256" key="3">
    <source>
        <dbReference type="ARBA" id="ARBA00022679"/>
    </source>
</evidence>
<evidence type="ECO:0000256" key="9">
    <source>
        <dbReference type="ARBA" id="ARBA00023264"/>
    </source>
</evidence>
<evidence type="ECO:0000256" key="6">
    <source>
        <dbReference type="ARBA" id="ARBA00023098"/>
    </source>
</evidence>
<evidence type="ECO:0000256" key="2">
    <source>
        <dbReference type="ARBA" id="ARBA00022516"/>
    </source>
</evidence>
<accession>A0ABW9MCF6</accession>
<comment type="similarity">
    <text evidence="10">Belongs to the PlsY family.</text>
</comment>
<keyword evidence="5 10" id="KW-1133">Transmembrane helix</keyword>
<proteinExistence type="inferred from homology"/>
<dbReference type="HAMAP" id="MF_01043">
    <property type="entry name" value="PlsY"/>
    <property type="match status" value="1"/>
</dbReference>
<dbReference type="PANTHER" id="PTHR30309">
    <property type="entry name" value="INNER MEMBRANE PROTEIN YGIH"/>
    <property type="match status" value="1"/>
</dbReference>
<evidence type="ECO:0000256" key="7">
    <source>
        <dbReference type="ARBA" id="ARBA00023136"/>
    </source>
</evidence>
<evidence type="ECO:0000256" key="1">
    <source>
        <dbReference type="ARBA" id="ARBA00022475"/>
    </source>
</evidence>
<dbReference type="EMBL" id="JBGMEF010000018">
    <property type="protein sequence ID" value="MFO3667017.1"/>
    <property type="molecule type" value="Genomic_DNA"/>
</dbReference>
<dbReference type="RefSeq" id="WP_106460227.1">
    <property type="nucleotide sequence ID" value="NZ_JBGMEF010000018.1"/>
</dbReference>
<dbReference type="NCBIfam" id="TIGR00023">
    <property type="entry name" value="glycerol-3-phosphate 1-O-acyltransferase PlsY"/>
    <property type="match status" value="1"/>
</dbReference>
<keyword evidence="7 10" id="KW-0472">Membrane</keyword>
<comment type="catalytic activity">
    <reaction evidence="10">
        <text>an acyl phosphate + sn-glycerol 3-phosphate = a 1-acyl-sn-glycero-3-phosphate + phosphate</text>
        <dbReference type="Rhea" id="RHEA:34075"/>
        <dbReference type="ChEBI" id="CHEBI:43474"/>
        <dbReference type="ChEBI" id="CHEBI:57597"/>
        <dbReference type="ChEBI" id="CHEBI:57970"/>
        <dbReference type="ChEBI" id="CHEBI:59918"/>
        <dbReference type="EC" id="2.3.1.275"/>
    </reaction>
</comment>
<dbReference type="GO" id="GO:0004366">
    <property type="term" value="F:glycerol-3-phosphate O-acyltransferase activity"/>
    <property type="evidence" value="ECO:0007669"/>
    <property type="project" value="UniProtKB-EC"/>
</dbReference>
<keyword evidence="8 10" id="KW-0594">Phospholipid biosynthesis</keyword>
<feature type="transmembrane region" description="Helical" evidence="10">
    <location>
        <begin position="153"/>
        <end position="174"/>
    </location>
</feature>
<keyword evidence="9 10" id="KW-1208">Phospholipid metabolism</keyword>
<dbReference type="PANTHER" id="PTHR30309:SF0">
    <property type="entry name" value="GLYCEROL-3-PHOSPHATE ACYLTRANSFERASE-RELATED"/>
    <property type="match status" value="1"/>
</dbReference>
<comment type="caution">
    <text evidence="11">The sequence shown here is derived from an EMBL/GenBank/DDBJ whole genome shotgun (WGS) entry which is preliminary data.</text>
</comment>
<evidence type="ECO:0000313" key="11">
    <source>
        <dbReference type="EMBL" id="MFO3667017.1"/>
    </source>
</evidence>
<comment type="function">
    <text evidence="10">Catalyzes the transfer of an acyl group from acyl-phosphate (acyl-PO(4)) to glycerol-3-phosphate (G3P) to form lysophosphatidic acid (LPA). This enzyme utilizes acyl-phosphate as fatty acyl donor, but not acyl-CoA or acyl-ACP.</text>
</comment>
<evidence type="ECO:0000256" key="4">
    <source>
        <dbReference type="ARBA" id="ARBA00022692"/>
    </source>
</evidence>